<name>A0A915D919_9BILA</name>
<protein>
    <submittedName>
        <fullName evidence="2">Uncharacterized protein</fullName>
    </submittedName>
</protein>
<keyword evidence="1" id="KW-1185">Reference proteome</keyword>
<dbReference type="Proteomes" id="UP000887574">
    <property type="component" value="Unplaced"/>
</dbReference>
<proteinExistence type="predicted"/>
<organism evidence="1 2">
    <name type="scientific">Ditylenchus dipsaci</name>
    <dbReference type="NCBI Taxonomy" id="166011"/>
    <lineage>
        <taxon>Eukaryota</taxon>
        <taxon>Metazoa</taxon>
        <taxon>Ecdysozoa</taxon>
        <taxon>Nematoda</taxon>
        <taxon>Chromadorea</taxon>
        <taxon>Rhabditida</taxon>
        <taxon>Tylenchina</taxon>
        <taxon>Tylenchomorpha</taxon>
        <taxon>Sphaerularioidea</taxon>
        <taxon>Anguinidae</taxon>
        <taxon>Anguininae</taxon>
        <taxon>Ditylenchus</taxon>
    </lineage>
</organism>
<dbReference type="AlphaFoldDB" id="A0A915D919"/>
<evidence type="ECO:0000313" key="2">
    <source>
        <dbReference type="WBParaSite" id="jg17394"/>
    </source>
</evidence>
<reference evidence="2" key="1">
    <citation type="submission" date="2022-11" db="UniProtKB">
        <authorList>
            <consortium name="WormBaseParasite"/>
        </authorList>
    </citation>
    <scope>IDENTIFICATION</scope>
</reference>
<evidence type="ECO:0000313" key="1">
    <source>
        <dbReference type="Proteomes" id="UP000887574"/>
    </source>
</evidence>
<accession>A0A915D919</accession>
<sequence length="79" mass="9277">MTTKRKKKRKRLVTTRSIRKSSLGVENIIDAKAMLMVPNVFCLKTVDEACKKLERFEKYEEIKLSKPPPPKKPRRSDIF</sequence>
<dbReference type="WBParaSite" id="jg17394">
    <property type="protein sequence ID" value="jg17394"/>
    <property type="gene ID" value="jg17394"/>
</dbReference>